<dbReference type="PROSITE" id="PS51257">
    <property type="entry name" value="PROKAR_LIPOPROTEIN"/>
    <property type="match status" value="1"/>
</dbReference>
<evidence type="ECO:0000313" key="4">
    <source>
        <dbReference type="Proteomes" id="UP001529340"/>
    </source>
</evidence>
<accession>A0ABT7UCN8</accession>
<reference evidence="4" key="2">
    <citation type="submission" date="2023-06" db="EMBL/GenBank/DDBJ databases">
        <title>Identification and characterization of horizontal gene transfer across gut microbiota members of farm animals based on homology search.</title>
        <authorList>
            <person name="Zeman M."/>
            <person name="Kubasova T."/>
            <person name="Jahodarova E."/>
            <person name="Nykrynova M."/>
            <person name="Rychlik I."/>
        </authorList>
    </citation>
    <scope>NUCLEOTIDE SEQUENCE [LARGE SCALE GENOMIC DNA]</scope>
    <source>
        <strain evidence="4">ET39</strain>
    </source>
</reference>
<sequence>MKKCCVLLTLLLLCGCLPLQESAAKREEARMEADPQAEQWCFHYEQLDASLRPAYASLYAGMSAFEAQIVLEGVQEEDVETLFRSVIEDHPRLLYIGSSYRYRLYADGSMVLEPTYVYDEEQSIDIQQQIDEDCETILAEIPAGSEEERAAGLYAYVIEHAEYARNDRDQQMDGFFLNGKSVCAGYARAYQYLMQKAGFRCTTISGELREGTLSAASQDRSHAWNLVWMDDDWFYVDATSGDVVQYGPHTCYQYFKMSSQEASQLYETTFSLPQTADPSQSYFRRHHFYLTGYEEAILQEAIDAMKERGDHVLELRSDPGQSEALREALVADDRIFRLLARNGIDVDTLGCAQMEALGSLELYY</sequence>
<feature type="chain" id="PRO_5045880482" evidence="1">
    <location>
        <begin position="24"/>
        <end position="364"/>
    </location>
</feature>
<organism evidence="3 4">
    <name type="scientific">Amedibacillus dolichus</name>
    <dbReference type="NCBI Taxonomy" id="31971"/>
    <lineage>
        <taxon>Bacteria</taxon>
        <taxon>Bacillati</taxon>
        <taxon>Bacillota</taxon>
        <taxon>Erysipelotrichia</taxon>
        <taxon>Erysipelotrichales</taxon>
        <taxon>Erysipelotrichaceae</taxon>
        <taxon>Amedibacillus</taxon>
    </lineage>
</organism>
<feature type="domain" description="Transglutaminase-like" evidence="2">
    <location>
        <begin position="175"/>
        <end position="240"/>
    </location>
</feature>
<gene>
    <name evidence="3" type="ORF">QUV96_06905</name>
</gene>
<dbReference type="SUPFAM" id="SSF54001">
    <property type="entry name" value="Cysteine proteinases"/>
    <property type="match status" value="1"/>
</dbReference>
<evidence type="ECO:0000259" key="2">
    <source>
        <dbReference type="SMART" id="SM00460"/>
    </source>
</evidence>
<dbReference type="InterPro" id="IPR052557">
    <property type="entry name" value="CAP/Cytokinesis_protein"/>
</dbReference>
<reference evidence="3 4" key="1">
    <citation type="submission" date="2023-06" db="EMBL/GenBank/DDBJ databases">
        <title>Identification and characterization of horizontal gene transfer across gut microbiota members of farm animals based on homology search.</title>
        <authorList>
            <person name="Schwarzerova J."/>
            <person name="Nykrynova M."/>
            <person name="Jureckova K."/>
            <person name="Cejkova D."/>
            <person name="Rychlik I."/>
        </authorList>
    </citation>
    <scope>NUCLEOTIDE SEQUENCE [LARGE SCALE GENOMIC DNA]</scope>
    <source>
        <strain evidence="3 4">ET39</strain>
    </source>
</reference>
<dbReference type="RefSeq" id="WP_289607821.1">
    <property type="nucleotide sequence ID" value="NZ_JAUDCG010000026.1"/>
</dbReference>
<evidence type="ECO:0000256" key="1">
    <source>
        <dbReference type="SAM" id="SignalP"/>
    </source>
</evidence>
<dbReference type="InterPro" id="IPR002931">
    <property type="entry name" value="Transglutaminase-like"/>
</dbReference>
<dbReference type="PANTHER" id="PTHR46333">
    <property type="entry name" value="CYTOKINESIS PROTEIN 3"/>
    <property type="match status" value="1"/>
</dbReference>
<dbReference type="SMART" id="SM00460">
    <property type="entry name" value="TGc"/>
    <property type="match status" value="1"/>
</dbReference>
<name>A0ABT7UCN8_9FIRM</name>
<evidence type="ECO:0000313" key="3">
    <source>
        <dbReference type="EMBL" id="MDM8157362.1"/>
    </source>
</evidence>
<dbReference type="InterPro" id="IPR038765">
    <property type="entry name" value="Papain-like_cys_pep_sf"/>
</dbReference>
<keyword evidence="4" id="KW-1185">Reference proteome</keyword>
<reference evidence="3 4" key="3">
    <citation type="submission" date="2023-06" db="EMBL/GenBank/DDBJ databases">
        <authorList>
            <person name="Zeman M."/>
            <person name="Kubasova T."/>
            <person name="Jahodarova E."/>
            <person name="Nykrynova M."/>
            <person name="Rychlik I."/>
        </authorList>
    </citation>
    <scope>NUCLEOTIDE SEQUENCE [LARGE SCALE GENOMIC DNA]</scope>
    <source>
        <strain evidence="3 4">ET39</strain>
    </source>
</reference>
<dbReference type="Gene3D" id="3.10.620.30">
    <property type="match status" value="1"/>
</dbReference>
<feature type="signal peptide" evidence="1">
    <location>
        <begin position="1"/>
        <end position="23"/>
    </location>
</feature>
<protein>
    <submittedName>
        <fullName evidence="3">Transglutaminase domain-containing protein</fullName>
    </submittedName>
</protein>
<dbReference type="Proteomes" id="UP001529340">
    <property type="component" value="Unassembled WGS sequence"/>
</dbReference>
<dbReference type="Pfam" id="PF01841">
    <property type="entry name" value="Transglut_core"/>
    <property type="match status" value="1"/>
</dbReference>
<dbReference type="EMBL" id="JAUDCG010000026">
    <property type="protein sequence ID" value="MDM8157362.1"/>
    <property type="molecule type" value="Genomic_DNA"/>
</dbReference>
<comment type="caution">
    <text evidence="3">The sequence shown here is derived from an EMBL/GenBank/DDBJ whole genome shotgun (WGS) entry which is preliminary data.</text>
</comment>
<proteinExistence type="predicted"/>
<keyword evidence="1" id="KW-0732">Signal</keyword>
<dbReference type="PANTHER" id="PTHR46333:SF2">
    <property type="entry name" value="CYTOKINESIS PROTEIN 3"/>
    <property type="match status" value="1"/>
</dbReference>